<dbReference type="InterPro" id="IPR027417">
    <property type="entry name" value="P-loop_NTPase"/>
</dbReference>
<evidence type="ECO:0000256" key="7">
    <source>
        <dbReference type="SAM" id="MobiDB-lite"/>
    </source>
</evidence>
<dbReference type="SMART" id="SM00382">
    <property type="entry name" value="AAA"/>
    <property type="match status" value="1"/>
</dbReference>
<evidence type="ECO:0000256" key="4">
    <source>
        <dbReference type="ARBA" id="ARBA00022741"/>
    </source>
</evidence>
<dbReference type="InterPro" id="IPR050763">
    <property type="entry name" value="ABC_transporter_ATP-binding"/>
</dbReference>
<dbReference type="Gene3D" id="3.40.50.300">
    <property type="entry name" value="P-loop containing nucleotide triphosphate hydrolases"/>
    <property type="match status" value="1"/>
</dbReference>
<keyword evidence="4" id="KW-0547">Nucleotide-binding</keyword>
<name>A0A8J3PGW3_9ACTN</name>
<proteinExistence type="inferred from homology"/>
<comment type="subcellular location">
    <subcellularLocation>
        <location evidence="1">Cell membrane</location>
        <topology evidence="1">Peripheral membrane protein</topology>
    </subcellularLocation>
</comment>
<dbReference type="InterPro" id="IPR003593">
    <property type="entry name" value="AAA+_ATPase"/>
</dbReference>
<dbReference type="GO" id="GO:0046677">
    <property type="term" value="P:response to antibiotic"/>
    <property type="evidence" value="ECO:0007669"/>
    <property type="project" value="UniProtKB-KW"/>
</dbReference>
<keyword evidence="6" id="KW-0046">Antibiotic resistance</keyword>
<evidence type="ECO:0000256" key="3">
    <source>
        <dbReference type="ARBA" id="ARBA00022448"/>
    </source>
</evidence>
<dbReference type="GO" id="GO:0005524">
    <property type="term" value="F:ATP binding"/>
    <property type="evidence" value="ECO:0007669"/>
    <property type="project" value="UniProtKB-KW"/>
</dbReference>
<evidence type="ECO:0000256" key="2">
    <source>
        <dbReference type="ARBA" id="ARBA00005417"/>
    </source>
</evidence>
<dbReference type="GO" id="GO:0016887">
    <property type="term" value="F:ATP hydrolysis activity"/>
    <property type="evidence" value="ECO:0007669"/>
    <property type="project" value="InterPro"/>
</dbReference>
<sequence length="323" mass="34996">MTSAHREPLLVEGSGLGKTYPAGPGGAAVPAVRGLDLELRRGEALGLLGTNGAGKSTTMRMLAAVSPPTHGTLRVFGLDPLHDGPRIRARLGVVPQDDMLDQELTVRENLVVYGRYFGLPKRVLRERAERLIEFAALEAKADAPVTALSGGMRRRLTIARALVNEPEILLLDEPTTGLDPQARQLLWDRLIRLKNDGVALIVTTHYMDEAEQLCDRVLIMERGALVAGGSPRELIGAHVLPEVLELRFTGTEHAAGCAAVKELIAEGAPWRLEVLPDRLLVAAADGQDAQRRIEARVLPRASLVRRATLEDVFLALTGRALVE</sequence>
<evidence type="ECO:0000259" key="8">
    <source>
        <dbReference type="PROSITE" id="PS50893"/>
    </source>
</evidence>
<dbReference type="InterPro" id="IPR017871">
    <property type="entry name" value="ABC_transporter-like_CS"/>
</dbReference>
<keyword evidence="5" id="KW-0067">ATP-binding</keyword>
<protein>
    <submittedName>
        <fullName evidence="9">ABC transporter</fullName>
    </submittedName>
</protein>
<evidence type="ECO:0000313" key="9">
    <source>
        <dbReference type="EMBL" id="GIG16727.1"/>
    </source>
</evidence>
<evidence type="ECO:0000256" key="5">
    <source>
        <dbReference type="ARBA" id="ARBA00022840"/>
    </source>
</evidence>
<keyword evidence="3" id="KW-0813">Transport</keyword>
<gene>
    <name evidence="9" type="ORF">Cme02nite_50590</name>
</gene>
<dbReference type="InterPro" id="IPR003439">
    <property type="entry name" value="ABC_transporter-like_ATP-bd"/>
</dbReference>
<dbReference type="Proteomes" id="UP000660339">
    <property type="component" value="Unassembled WGS sequence"/>
</dbReference>
<comment type="caution">
    <text evidence="9">The sequence shown here is derived from an EMBL/GenBank/DDBJ whole genome shotgun (WGS) entry which is preliminary data.</text>
</comment>
<keyword evidence="10" id="KW-1185">Reference proteome</keyword>
<accession>A0A8J3PGW3</accession>
<feature type="region of interest" description="Disordered" evidence="7">
    <location>
        <begin position="1"/>
        <end position="22"/>
    </location>
</feature>
<comment type="similarity">
    <text evidence="2">Belongs to the ABC transporter superfamily.</text>
</comment>
<dbReference type="PROSITE" id="PS00211">
    <property type="entry name" value="ABC_TRANSPORTER_1"/>
    <property type="match status" value="1"/>
</dbReference>
<dbReference type="PROSITE" id="PS50893">
    <property type="entry name" value="ABC_TRANSPORTER_2"/>
    <property type="match status" value="1"/>
</dbReference>
<dbReference type="SUPFAM" id="SSF52540">
    <property type="entry name" value="P-loop containing nucleoside triphosphate hydrolases"/>
    <property type="match status" value="1"/>
</dbReference>
<dbReference type="PANTHER" id="PTHR42711">
    <property type="entry name" value="ABC TRANSPORTER ATP-BINDING PROTEIN"/>
    <property type="match status" value="1"/>
</dbReference>
<organism evidence="9 10">
    <name type="scientific">Catellatospora methionotrophica</name>
    <dbReference type="NCBI Taxonomy" id="121620"/>
    <lineage>
        <taxon>Bacteria</taxon>
        <taxon>Bacillati</taxon>
        <taxon>Actinomycetota</taxon>
        <taxon>Actinomycetes</taxon>
        <taxon>Micromonosporales</taxon>
        <taxon>Micromonosporaceae</taxon>
        <taxon>Catellatospora</taxon>
    </lineage>
</organism>
<dbReference type="PANTHER" id="PTHR42711:SF5">
    <property type="entry name" value="ABC TRANSPORTER ATP-BINDING PROTEIN NATA"/>
    <property type="match status" value="1"/>
</dbReference>
<dbReference type="Pfam" id="PF00005">
    <property type="entry name" value="ABC_tran"/>
    <property type="match status" value="1"/>
</dbReference>
<feature type="domain" description="ABC transporter" evidence="8">
    <location>
        <begin position="11"/>
        <end position="247"/>
    </location>
</feature>
<dbReference type="EMBL" id="BONJ01000028">
    <property type="protein sequence ID" value="GIG16727.1"/>
    <property type="molecule type" value="Genomic_DNA"/>
</dbReference>
<dbReference type="GO" id="GO:0005886">
    <property type="term" value="C:plasma membrane"/>
    <property type="evidence" value="ECO:0007669"/>
    <property type="project" value="UniProtKB-SubCell"/>
</dbReference>
<evidence type="ECO:0000256" key="6">
    <source>
        <dbReference type="ARBA" id="ARBA00023251"/>
    </source>
</evidence>
<evidence type="ECO:0000313" key="10">
    <source>
        <dbReference type="Proteomes" id="UP000660339"/>
    </source>
</evidence>
<evidence type="ECO:0000256" key="1">
    <source>
        <dbReference type="ARBA" id="ARBA00004202"/>
    </source>
</evidence>
<dbReference type="RefSeq" id="WP_166379094.1">
    <property type="nucleotide sequence ID" value="NZ_BAAATT010000005.1"/>
</dbReference>
<dbReference type="AlphaFoldDB" id="A0A8J3PGW3"/>
<reference evidence="9" key="1">
    <citation type="submission" date="2021-01" db="EMBL/GenBank/DDBJ databases">
        <title>Whole genome shotgun sequence of Catellatospora methionotrophica NBRC 14553.</title>
        <authorList>
            <person name="Komaki H."/>
            <person name="Tamura T."/>
        </authorList>
    </citation>
    <scope>NUCLEOTIDE SEQUENCE</scope>
    <source>
        <strain evidence="9">NBRC 14553</strain>
    </source>
</reference>